<comment type="subcellular location">
    <subcellularLocation>
        <location evidence="2">Membrane</location>
        <topology evidence="2">Multi-pass membrane protein</topology>
    </subcellularLocation>
</comment>
<comment type="similarity">
    <text evidence="3 11">Belongs to the peptidase M50B family.</text>
</comment>
<name>A0A9D9HHZ5_9SPIR</name>
<keyword evidence="7 11" id="KW-0862">Zinc</keyword>
<accession>A0A9D9HHZ5</accession>
<reference evidence="13" key="1">
    <citation type="submission" date="2020-10" db="EMBL/GenBank/DDBJ databases">
        <authorList>
            <person name="Gilroy R."/>
        </authorList>
    </citation>
    <scope>NUCLEOTIDE SEQUENCE</scope>
    <source>
        <strain evidence="13">B3-4054</strain>
    </source>
</reference>
<keyword evidence="8 11" id="KW-1133">Transmembrane helix</keyword>
<reference evidence="13" key="2">
    <citation type="journal article" date="2021" name="PeerJ">
        <title>Extensive microbial diversity within the chicken gut microbiome revealed by metagenomics and culture.</title>
        <authorList>
            <person name="Gilroy R."/>
            <person name="Ravi A."/>
            <person name="Getino M."/>
            <person name="Pursley I."/>
            <person name="Horton D.L."/>
            <person name="Alikhan N.F."/>
            <person name="Baker D."/>
            <person name="Gharbi K."/>
            <person name="Hall N."/>
            <person name="Watson M."/>
            <person name="Adriaenssens E.M."/>
            <person name="Foster-Nyarko E."/>
            <person name="Jarju S."/>
            <person name="Secka A."/>
            <person name="Antonio M."/>
            <person name="Oren A."/>
            <person name="Chaudhuri R.R."/>
            <person name="La Ragione R."/>
            <person name="Hildebrand F."/>
            <person name="Pallen M.J."/>
        </authorList>
    </citation>
    <scope>NUCLEOTIDE SEQUENCE</scope>
    <source>
        <strain evidence="13">B3-4054</strain>
    </source>
</reference>
<evidence type="ECO:0000313" key="14">
    <source>
        <dbReference type="Proteomes" id="UP000823616"/>
    </source>
</evidence>
<feature type="transmembrane region" description="Helical" evidence="11">
    <location>
        <begin position="99"/>
        <end position="120"/>
    </location>
</feature>
<dbReference type="Pfam" id="PF02163">
    <property type="entry name" value="Peptidase_M50"/>
    <property type="match status" value="1"/>
</dbReference>
<evidence type="ECO:0000256" key="11">
    <source>
        <dbReference type="RuleBase" id="RU362031"/>
    </source>
</evidence>
<gene>
    <name evidence="13" type="primary">rseP</name>
    <name evidence="13" type="ORF">IAA96_06950</name>
</gene>
<protein>
    <recommendedName>
        <fullName evidence="11">Zinc metalloprotease</fullName>
        <ecNumber evidence="11">3.4.24.-</ecNumber>
    </recommendedName>
</protein>
<keyword evidence="4" id="KW-0645">Protease</keyword>
<evidence type="ECO:0000256" key="6">
    <source>
        <dbReference type="ARBA" id="ARBA00022801"/>
    </source>
</evidence>
<evidence type="ECO:0000256" key="10">
    <source>
        <dbReference type="ARBA" id="ARBA00023136"/>
    </source>
</evidence>
<dbReference type="GO" id="GO:0016020">
    <property type="term" value="C:membrane"/>
    <property type="evidence" value="ECO:0007669"/>
    <property type="project" value="UniProtKB-SubCell"/>
</dbReference>
<dbReference type="Gene3D" id="2.30.42.10">
    <property type="match status" value="2"/>
</dbReference>
<dbReference type="GO" id="GO:0004222">
    <property type="term" value="F:metalloendopeptidase activity"/>
    <property type="evidence" value="ECO:0007669"/>
    <property type="project" value="InterPro"/>
</dbReference>
<dbReference type="Pfam" id="PF17820">
    <property type="entry name" value="PDZ_6"/>
    <property type="match status" value="1"/>
</dbReference>
<feature type="transmembrane region" description="Helical" evidence="11">
    <location>
        <begin position="415"/>
        <end position="439"/>
    </location>
</feature>
<dbReference type="EMBL" id="JADIMS010000129">
    <property type="protein sequence ID" value="MBO8450827.1"/>
    <property type="molecule type" value="Genomic_DNA"/>
</dbReference>
<sequence length="440" mass="46960">MGILLGLIALGVVVTVHELGHFLAAKLCGVEVESFSLGWGPVLLRKTWRGTEYRLSAFPLGGYCGMKGENAWRTAVEENLDEIPEEKGGFYSAGPLRRILIGLAGPFANLVLAFLLLSAAGTQDYSFYTWENRIIPVPQADDGTLYPAQAAGLQSGDRILSLDGTEMHNFYDIQQYVGTRAQESIGVVYERDGTVRRCAIVPRLERQTGLGKIGVTPYIPLTVGSVKQGSSAQTAGIRPGDRILAVDGVPASNSADFDAALADRPEQITLTVLHETVTVDRTVTVVYRENGTAETGIGWKPVSVTVPGVPFPACLVKGLSSTAEMVSLSLKSLSLLFRGVDLTEAVAGPVRVTVMLGEATAAGAAGFLELAAIICVSLFLMNLLPVPVLDGGVILLALIELASGRRLRPAVLARIQTAGAVLILLLFIFALFGDIRYFFR</sequence>
<feature type="transmembrane region" description="Helical" evidence="11">
    <location>
        <begin position="361"/>
        <end position="380"/>
    </location>
</feature>
<evidence type="ECO:0000313" key="13">
    <source>
        <dbReference type="EMBL" id="MBO8450827.1"/>
    </source>
</evidence>
<keyword evidence="6 11" id="KW-0378">Hydrolase</keyword>
<keyword evidence="9 11" id="KW-0482">Metalloprotease</keyword>
<evidence type="ECO:0000256" key="7">
    <source>
        <dbReference type="ARBA" id="ARBA00022833"/>
    </source>
</evidence>
<dbReference type="GO" id="GO:0006508">
    <property type="term" value="P:proteolysis"/>
    <property type="evidence" value="ECO:0007669"/>
    <property type="project" value="UniProtKB-KW"/>
</dbReference>
<dbReference type="Proteomes" id="UP000823616">
    <property type="component" value="Unassembled WGS sequence"/>
</dbReference>
<dbReference type="SUPFAM" id="SSF50156">
    <property type="entry name" value="PDZ domain-like"/>
    <property type="match status" value="2"/>
</dbReference>
<dbReference type="PROSITE" id="PS50106">
    <property type="entry name" value="PDZ"/>
    <property type="match status" value="1"/>
</dbReference>
<evidence type="ECO:0000256" key="3">
    <source>
        <dbReference type="ARBA" id="ARBA00007931"/>
    </source>
</evidence>
<dbReference type="InterPro" id="IPR001478">
    <property type="entry name" value="PDZ"/>
</dbReference>
<dbReference type="PANTHER" id="PTHR42837:SF2">
    <property type="entry name" value="MEMBRANE METALLOPROTEASE ARASP2, CHLOROPLASTIC-RELATED"/>
    <property type="match status" value="1"/>
</dbReference>
<dbReference type="InterPro" id="IPR008915">
    <property type="entry name" value="Peptidase_M50"/>
</dbReference>
<evidence type="ECO:0000256" key="8">
    <source>
        <dbReference type="ARBA" id="ARBA00022989"/>
    </source>
</evidence>
<evidence type="ECO:0000256" key="9">
    <source>
        <dbReference type="ARBA" id="ARBA00023049"/>
    </source>
</evidence>
<dbReference type="CDD" id="cd06163">
    <property type="entry name" value="S2P-M50_PDZ_RseP-like"/>
    <property type="match status" value="1"/>
</dbReference>
<evidence type="ECO:0000256" key="1">
    <source>
        <dbReference type="ARBA" id="ARBA00001947"/>
    </source>
</evidence>
<dbReference type="GO" id="GO:0046872">
    <property type="term" value="F:metal ion binding"/>
    <property type="evidence" value="ECO:0007669"/>
    <property type="project" value="UniProtKB-KW"/>
</dbReference>
<dbReference type="PANTHER" id="PTHR42837">
    <property type="entry name" value="REGULATOR OF SIGMA-E PROTEASE RSEP"/>
    <property type="match status" value="1"/>
</dbReference>
<organism evidence="13 14">
    <name type="scientific">Candidatus Avitreponema avistercoris</name>
    <dbReference type="NCBI Taxonomy" id="2840705"/>
    <lineage>
        <taxon>Bacteria</taxon>
        <taxon>Pseudomonadati</taxon>
        <taxon>Spirochaetota</taxon>
        <taxon>Spirochaetia</taxon>
        <taxon>Spirochaetales</taxon>
        <taxon>Candidatus Avitreponema</taxon>
    </lineage>
</organism>
<dbReference type="NCBIfam" id="TIGR00054">
    <property type="entry name" value="RIP metalloprotease RseP"/>
    <property type="match status" value="1"/>
</dbReference>
<dbReference type="InterPro" id="IPR004387">
    <property type="entry name" value="Pept_M50_Zn"/>
</dbReference>
<comment type="caution">
    <text evidence="13">The sequence shown here is derived from an EMBL/GenBank/DDBJ whole genome shotgun (WGS) entry which is preliminary data.</text>
</comment>
<dbReference type="InterPro" id="IPR041489">
    <property type="entry name" value="PDZ_6"/>
</dbReference>
<dbReference type="EC" id="3.4.24.-" evidence="11"/>
<keyword evidence="11" id="KW-0479">Metal-binding</keyword>
<dbReference type="AlphaFoldDB" id="A0A9D9HHZ5"/>
<evidence type="ECO:0000259" key="12">
    <source>
        <dbReference type="PROSITE" id="PS50106"/>
    </source>
</evidence>
<dbReference type="InterPro" id="IPR036034">
    <property type="entry name" value="PDZ_sf"/>
</dbReference>
<keyword evidence="5 11" id="KW-0812">Transmembrane</keyword>
<comment type="cofactor">
    <cofactor evidence="1 11">
        <name>Zn(2+)</name>
        <dbReference type="ChEBI" id="CHEBI:29105"/>
    </cofactor>
</comment>
<evidence type="ECO:0000256" key="2">
    <source>
        <dbReference type="ARBA" id="ARBA00004141"/>
    </source>
</evidence>
<dbReference type="SMART" id="SM00228">
    <property type="entry name" value="PDZ"/>
    <property type="match status" value="2"/>
</dbReference>
<evidence type="ECO:0000256" key="5">
    <source>
        <dbReference type="ARBA" id="ARBA00022692"/>
    </source>
</evidence>
<evidence type="ECO:0000256" key="4">
    <source>
        <dbReference type="ARBA" id="ARBA00022670"/>
    </source>
</evidence>
<feature type="domain" description="PDZ" evidence="12">
    <location>
        <begin position="201"/>
        <end position="276"/>
    </location>
</feature>
<dbReference type="CDD" id="cd23081">
    <property type="entry name" value="cpPDZ_EcRseP-like"/>
    <property type="match status" value="1"/>
</dbReference>
<proteinExistence type="inferred from homology"/>
<keyword evidence="10 11" id="KW-0472">Membrane</keyword>